<dbReference type="AlphaFoldDB" id="A0A382KK80"/>
<accession>A0A382KK80</accession>
<organism evidence="1">
    <name type="scientific">marine metagenome</name>
    <dbReference type="NCBI Taxonomy" id="408172"/>
    <lineage>
        <taxon>unclassified sequences</taxon>
        <taxon>metagenomes</taxon>
        <taxon>ecological metagenomes</taxon>
    </lineage>
</organism>
<evidence type="ECO:0000313" key="1">
    <source>
        <dbReference type="EMBL" id="SVC24576.1"/>
    </source>
</evidence>
<sequence>MEPQYQINTIPAGVDILNVCWVGNDINDN</sequence>
<gene>
    <name evidence="1" type="ORF">METZ01_LOCUS277430</name>
</gene>
<name>A0A382KK80_9ZZZZ</name>
<protein>
    <submittedName>
        <fullName evidence="1">Uncharacterized protein</fullName>
    </submittedName>
</protein>
<proteinExistence type="predicted"/>
<dbReference type="EMBL" id="UINC01081062">
    <property type="protein sequence ID" value="SVC24576.1"/>
    <property type="molecule type" value="Genomic_DNA"/>
</dbReference>
<reference evidence="1" key="1">
    <citation type="submission" date="2018-05" db="EMBL/GenBank/DDBJ databases">
        <authorList>
            <person name="Lanie J.A."/>
            <person name="Ng W.-L."/>
            <person name="Kazmierczak K.M."/>
            <person name="Andrzejewski T.M."/>
            <person name="Davidsen T.M."/>
            <person name="Wayne K.J."/>
            <person name="Tettelin H."/>
            <person name="Glass J.I."/>
            <person name="Rusch D."/>
            <person name="Podicherti R."/>
            <person name="Tsui H.-C.T."/>
            <person name="Winkler M.E."/>
        </authorList>
    </citation>
    <scope>NUCLEOTIDE SEQUENCE</scope>
</reference>